<protein>
    <submittedName>
        <fullName evidence="1">DNA polymerase-3 subunit gamma/tau</fullName>
    </submittedName>
</protein>
<name>A0A2S6IGK3_9FLAO</name>
<reference evidence="1 2" key="1">
    <citation type="submission" date="2018-02" db="EMBL/GenBank/DDBJ databases">
        <title>Genomic Encyclopedia of Archaeal and Bacterial Type Strains, Phase II (KMG-II): from individual species to whole genera.</title>
        <authorList>
            <person name="Goeker M."/>
        </authorList>
    </citation>
    <scope>NUCLEOTIDE SEQUENCE [LARGE SCALE GENOMIC DNA]</scope>
    <source>
        <strain evidence="1 2">DSM 16809</strain>
    </source>
</reference>
<accession>A0A2S6IGK3</accession>
<sequence>MSGSLEEARKALFAKSKKKVSGLSIQGIEAKKVHIASIQGKQVVHDKLPEEDFTQEQLTNVWIKYVEHLTERGQLILASIINADRPVLEGTTIKLRFPNQSMKEDLEKSQGQILEYLKRELNNYLIDFKIAVDKSVTKKYVYTDQDKFSKLVEKNPAVDLLRRTFDLDF</sequence>
<keyword evidence="2" id="KW-1185">Reference proteome</keyword>
<comment type="caution">
    <text evidence="1">The sequence shown here is derived from an EMBL/GenBank/DDBJ whole genome shotgun (WGS) entry which is preliminary data.</text>
</comment>
<dbReference type="Proteomes" id="UP000239002">
    <property type="component" value="Unassembled WGS sequence"/>
</dbReference>
<evidence type="ECO:0000313" key="2">
    <source>
        <dbReference type="Proteomes" id="UP000239002"/>
    </source>
</evidence>
<dbReference type="AlphaFoldDB" id="A0A2S6IGK3"/>
<evidence type="ECO:0000313" key="1">
    <source>
        <dbReference type="EMBL" id="PPK93342.1"/>
    </source>
</evidence>
<dbReference type="EMBL" id="PTJE01000007">
    <property type="protein sequence ID" value="PPK93342.1"/>
    <property type="molecule type" value="Genomic_DNA"/>
</dbReference>
<gene>
    <name evidence="1" type="ORF">LY01_02629</name>
</gene>
<proteinExistence type="predicted"/>
<organism evidence="1 2">
    <name type="scientific">Nonlabens xylanidelens</name>
    <dbReference type="NCBI Taxonomy" id="191564"/>
    <lineage>
        <taxon>Bacteria</taxon>
        <taxon>Pseudomonadati</taxon>
        <taxon>Bacteroidota</taxon>
        <taxon>Flavobacteriia</taxon>
        <taxon>Flavobacteriales</taxon>
        <taxon>Flavobacteriaceae</taxon>
        <taxon>Nonlabens</taxon>
    </lineage>
</organism>